<dbReference type="PANTHER" id="PTHR43798:SF33">
    <property type="entry name" value="HYDROLASE, PUTATIVE (AFU_ORTHOLOGUE AFUA_2G14860)-RELATED"/>
    <property type="match status" value="1"/>
</dbReference>
<dbReference type="Gene3D" id="3.40.50.1820">
    <property type="entry name" value="alpha/beta hydrolase"/>
    <property type="match status" value="1"/>
</dbReference>
<name>A0A2P2E548_9LEPT</name>
<dbReference type="Pfam" id="PF12697">
    <property type="entry name" value="Abhydrolase_6"/>
    <property type="match status" value="1"/>
</dbReference>
<protein>
    <submittedName>
        <fullName evidence="2">Alpha/beta hydrolase superfamily protein</fullName>
    </submittedName>
</protein>
<dbReference type="EMBL" id="BFBB01000009">
    <property type="protein sequence ID" value="GBF52000.1"/>
    <property type="molecule type" value="Genomic_DNA"/>
</dbReference>
<feature type="domain" description="AB hydrolase-1" evidence="1">
    <location>
        <begin position="31"/>
        <end position="272"/>
    </location>
</feature>
<keyword evidence="3" id="KW-1185">Reference proteome</keyword>
<keyword evidence="2" id="KW-0378">Hydrolase</keyword>
<reference evidence="2 3" key="1">
    <citation type="submission" date="2018-02" db="EMBL/GenBank/DDBJ databases">
        <title>Novel Leptospira species isolated from soil and water in Japan.</title>
        <authorList>
            <person name="Nakao R."/>
            <person name="Masuzawa T."/>
        </authorList>
    </citation>
    <scope>NUCLEOTIDE SEQUENCE [LARGE SCALE GENOMIC DNA]</scope>
    <source>
        <strain evidence="2 3">YH101</strain>
    </source>
</reference>
<sequence>MSEIRKSFEWKNHRLTYSSYPSSNPKSKEKIVLIGGWCSAAGYWGLNIPFFQKWGEVIELDLVGHYPAEILDQSQKLTLMEFLETQAEAVWAAAGTSQITLVGHSTGGMAVLALSALYPTRIKQSISIAPYIHGPVRGPLKLGVLGLRTNLGGIFDFGFKVGRNFPNALQMGFSYGVYDSSEFHDREDIKSFLEIYQKQFDKIEPRNMLLVLEMLDRADIRPLVFGNEVPILLLRGDEDPVVPGKDIEEVERSTPNIQAVHFAECGHFVHMEKIELAEKVMSDFLSAKKQTKRTKG</sequence>
<proteinExistence type="predicted"/>
<accession>A0A2P2E548</accession>
<comment type="caution">
    <text evidence="2">The sequence shown here is derived from an EMBL/GenBank/DDBJ whole genome shotgun (WGS) entry which is preliminary data.</text>
</comment>
<dbReference type="GO" id="GO:0016787">
    <property type="term" value="F:hydrolase activity"/>
    <property type="evidence" value="ECO:0007669"/>
    <property type="project" value="UniProtKB-KW"/>
</dbReference>
<dbReference type="SUPFAM" id="SSF53474">
    <property type="entry name" value="alpha/beta-Hydrolases"/>
    <property type="match status" value="1"/>
</dbReference>
<dbReference type="InterPro" id="IPR000073">
    <property type="entry name" value="AB_hydrolase_1"/>
</dbReference>
<dbReference type="AlphaFoldDB" id="A0A2P2E548"/>
<evidence type="ECO:0000313" key="2">
    <source>
        <dbReference type="EMBL" id="GBF52000.1"/>
    </source>
</evidence>
<dbReference type="OrthoDB" id="9805423at2"/>
<organism evidence="2 3">
    <name type="scientific">Leptospira ryugenii</name>
    <dbReference type="NCBI Taxonomy" id="1917863"/>
    <lineage>
        <taxon>Bacteria</taxon>
        <taxon>Pseudomonadati</taxon>
        <taxon>Spirochaetota</taxon>
        <taxon>Spirochaetia</taxon>
        <taxon>Leptospirales</taxon>
        <taxon>Leptospiraceae</taxon>
        <taxon>Leptospira</taxon>
    </lineage>
</organism>
<evidence type="ECO:0000259" key="1">
    <source>
        <dbReference type="Pfam" id="PF12697"/>
    </source>
</evidence>
<dbReference type="PANTHER" id="PTHR43798">
    <property type="entry name" value="MONOACYLGLYCEROL LIPASE"/>
    <property type="match status" value="1"/>
</dbReference>
<evidence type="ECO:0000313" key="3">
    <source>
        <dbReference type="Proteomes" id="UP000245133"/>
    </source>
</evidence>
<dbReference type="InterPro" id="IPR029058">
    <property type="entry name" value="AB_hydrolase_fold"/>
</dbReference>
<dbReference type="Proteomes" id="UP000245133">
    <property type="component" value="Unassembled WGS sequence"/>
</dbReference>
<dbReference type="InterPro" id="IPR050266">
    <property type="entry name" value="AB_hydrolase_sf"/>
</dbReference>
<dbReference type="GO" id="GO:0016020">
    <property type="term" value="C:membrane"/>
    <property type="evidence" value="ECO:0007669"/>
    <property type="project" value="TreeGrafter"/>
</dbReference>
<dbReference type="RefSeq" id="WP_108978380.1">
    <property type="nucleotide sequence ID" value="NZ_BFBB01000009.1"/>
</dbReference>
<gene>
    <name evidence="2" type="ORF">LPTSP4_35380</name>
</gene>